<evidence type="ECO:0000313" key="2">
    <source>
        <dbReference type="Proteomes" id="UP000198736"/>
    </source>
</evidence>
<protein>
    <submittedName>
        <fullName evidence="1">Uncharacterized protein</fullName>
    </submittedName>
</protein>
<dbReference type="OrthoDB" id="9027184at2"/>
<dbReference type="EMBL" id="CZPZ01000007">
    <property type="protein sequence ID" value="CUS34024.1"/>
    <property type="molecule type" value="Genomic_DNA"/>
</dbReference>
<gene>
    <name evidence="1" type="ORF">COMA2_150063</name>
</gene>
<accession>A0A0S4LBT7</accession>
<dbReference type="AlphaFoldDB" id="A0A0S4LBT7"/>
<reference evidence="2" key="1">
    <citation type="submission" date="2015-10" db="EMBL/GenBank/DDBJ databases">
        <authorList>
            <person name="Luecker S."/>
            <person name="Luecker S."/>
        </authorList>
    </citation>
    <scope>NUCLEOTIDE SEQUENCE [LARGE SCALE GENOMIC DNA]</scope>
</reference>
<dbReference type="RefSeq" id="WP_090895504.1">
    <property type="nucleotide sequence ID" value="NZ_CZPZ01000007.1"/>
</dbReference>
<dbReference type="InterPro" id="IPR011749">
    <property type="entry name" value="CHP02243"/>
</dbReference>
<organism evidence="1 2">
    <name type="scientific">Candidatus Nitrospira nitrificans</name>
    <dbReference type="NCBI Taxonomy" id="1742973"/>
    <lineage>
        <taxon>Bacteria</taxon>
        <taxon>Pseudomonadati</taxon>
        <taxon>Nitrospirota</taxon>
        <taxon>Nitrospiria</taxon>
        <taxon>Nitrospirales</taxon>
        <taxon>Nitrospiraceae</taxon>
        <taxon>Nitrospira</taxon>
    </lineage>
</organism>
<name>A0A0S4LBT7_9BACT</name>
<proteinExistence type="predicted"/>
<evidence type="ECO:0000313" key="1">
    <source>
        <dbReference type="EMBL" id="CUS34024.1"/>
    </source>
</evidence>
<dbReference type="Proteomes" id="UP000198736">
    <property type="component" value="Unassembled WGS sequence"/>
</dbReference>
<keyword evidence="2" id="KW-1185">Reference proteome</keyword>
<dbReference type="STRING" id="1742973.COMA2_150063"/>
<dbReference type="NCBIfam" id="TIGR02243">
    <property type="entry name" value="putative baseplate assembly protein"/>
    <property type="match status" value="1"/>
</dbReference>
<sequence length="978" mass="108636">MNRQISTSLSEQRTIMESLLRRVPGYAPEWSVTPGTKAATLLDVLARYRKLLDLGFRELPKRNLLAMLDMLAIPLLPAQAARVPVVFRLTQECPVDVTVAAESQLAAQPHPPSPSLLTEAPQNDPSPVLFFTEHTVTLARAKLTALYSIDPDRDTYADHSAKLTDGCTVFGDMARTEHAIYLGHDRLFKLGGHEITLLLQCTLDAAPQKPLDVRWQYLSEVGWITLQLAEEEDTTRGLTRDGQIALRLNCGPDAKKETFHGRATYWIRGTLNTPVIRGENLRHNPLTVNDLRIRVQFKKKDVLPDAAFADAMRLDVSKEFYPFGQQPARFNVFYLSSAEVFQRGGAKVHIDIELLEKGVSLDSNIQPTMMWEFYGNGGWQKLGVEPSVNGVAAYKFDSDQPKLQRISFNCPTDWQESELNGTKNRWLRIRITSGGFKDATSLPVVSKLTLSYTYLTDPEPLDHCLTRNEFQFEDHTEDVRWPDRSFDPFWPVPDERPALHFGFDQRLPAGLVSLYAQVSGAEEFAPGTASAFTWEYLSRSGWLQLGVRDETHGLRQSGMVQFIGPPDAVAAPGLGGHIYRIRARLKDGVALTERALSGVWLNGVWAGHRVRVEQEMLGTADGTPRQALRFLRSPVLAGEIVEIREWAGRGEGWQLIARQVPEEDIRYEREPVSQKITAAWVRWRERPHLYDAQQGDRAYVLERATGLIRFGNGTQGMIPPAGSRIVTTYRSGGGMIGNVPRGSVTQLRSAVPFVANVTNPVAATGGAPSEPLEAIRDRGPQRLRHRDRAITASDIEWVARDASPEVARACCLALTGPVGHAQRGWMTVIVVPRSSEDRPTPSTELQRLVAEHLRARVPVSVVRRLRVIEPRYMTLNIAVEIIPVDPTEAALVEAQVRDSLTRFLHPLAGGPCGNGWGFGEDVHLSNIASVIESTTGVDYARDIQWSVDGGEQAQSVAVPRDTLICSGAHEIKLAVGVR</sequence>